<accession>A0A5J4Z9F5</accession>
<dbReference type="PANTHER" id="PTHR31344">
    <property type="entry name" value="NUCLEAR PORE COMPLEX PROTEIN NUP205"/>
    <property type="match status" value="1"/>
</dbReference>
<evidence type="ECO:0000256" key="4">
    <source>
        <dbReference type="ARBA" id="ARBA00023242"/>
    </source>
</evidence>
<comment type="similarity">
    <text evidence="2">Belongs to the NUP186/NUP192/NUP205 family.</text>
</comment>
<organism evidence="5 6">
    <name type="scientific">Porphyridium purpureum</name>
    <name type="common">Red alga</name>
    <name type="synonym">Porphyridium cruentum</name>
    <dbReference type="NCBI Taxonomy" id="35688"/>
    <lineage>
        <taxon>Eukaryota</taxon>
        <taxon>Rhodophyta</taxon>
        <taxon>Bangiophyceae</taxon>
        <taxon>Porphyridiales</taxon>
        <taxon>Porphyridiaceae</taxon>
        <taxon>Porphyridium</taxon>
    </lineage>
</organism>
<evidence type="ECO:0000256" key="3">
    <source>
        <dbReference type="ARBA" id="ARBA00022448"/>
    </source>
</evidence>
<comment type="subcellular location">
    <subcellularLocation>
        <location evidence="1">Nucleus</location>
    </subcellularLocation>
</comment>
<evidence type="ECO:0000313" key="5">
    <source>
        <dbReference type="EMBL" id="KAA8499965.1"/>
    </source>
</evidence>
<dbReference type="OrthoDB" id="12957at2759"/>
<dbReference type="EMBL" id="VRMN01000001">
    <property type="protein sequence ID" value="KAA8499965.1"/>
    <property type="molecule type" value="Genomic_DNA"/>
</dbReference>
<evidence type="ECO:0000256" key="1">
    <source>
        <dbReference type="ARBA" id="ARBA00004123"/>
    </source>
</evidence>
<dbReference type="InterPro" id="IPR021827">
    <property type="entry name" value="Nup186/Nup192/Nup205"/>
</dbReference>
<sequence length="2397" mass="251972">MVLEDGGERAASVSARDVNFAGVRGVIAHLAAAVEAQGPGAPASASDGMPAQKQEDHMRDRFDLTLPAVHQLQQTLEKVRRGISKDMLSSMFGKRTQSDRDMLQRTGAPAETPARVRLRVRKESSGLGYFEHMKSVPNSSGLESEYENVSLMLSRDFVQAALALADELDINELQAASVLFEARRIAARAPHKSVSQLARELVLAERANLILLLQDILRAPLILGGSGDIKYTNHTEEDTRGADWHINVPHHQHVRTGASPQLALHGENKHIAALVQVLLRQHALMIKDGKLLPAVVDLLKNWCARVSCVGSGQAQVPALGPLLDCSDPLHAIRVLGLSAHEVTLLAESAFLATYTLQLSAAHAMLVRSALFAACRASQTIEPFVSQLQSQDEVAHRPELARELQLSTMPQQQLDALHLVLSAIASTECILLLTWSCALDRTRFRNVLDVQSGRTGVNGLLEDESFLQRLREEEEQDENQDDYLPVRGVASLVQILFELASAHPDERVCAARAIRACGPESAGGNGQALAYLGDVAGWAANGHGSLCIDAALYADVLDDLCMDVCESCVAFALLDSTTSRAASLVASSSSFDLPGGLGLGLGPGFAPQQVSPDFSAALAPEQNFVSQLAQFVEAVLVLARTQSSDAGHKSLVFPQWMISPRGSLRYWTDASGGMGIVQQLGDAVAELADLARRDPRAPAGVGAAFAEALRAFLALLAACSALSGPYAMTTLRFLVESHHPLASLDQLNASLQYYIEQYSSALYTTQQRQAVLVQPPHVPVAISAFECDALVGLLDVVTRAAGTITALQSGNASASGSGFGASLLTATLGTNAPELPERVCAAALLDVPIELKTALVRALISLGDERQMSAFLESATGEGSGPRALNQQPCAGLVADISGVEAALGSYAFSRSVLDLATMLQKSHTFGNANGAAPSNDGTSHALRRITIFALDVVLAKWTVRAYSSDEERWALAESALAFVDAAKHSMTLLGALLLPVPGTGGASAALKTLACCAGLRSMIYDDTTEDNEISGSDVLLRAAANGCGALYRSCAQVASRACRILLFLLRTVSPAVLRHLRVSPHCVPVGNLLLGEGRSVRAIASLLRTLVLRDDDTEDYNAASGCAIGIGMHPASPMNMEYGDELSDEQDDQDVGAYAAAVLAALFASSDVYAAHVLGSGHGRIQYSQQPQEQQSPYRHQFRATLAAVAAQHVASATLTSVIQIVAACLSAAPHNNAERLGLYLLGAPSVALDEQFDNGIGFGAEQDLICEYGVLAGLLERICDPMPLLDDAGRAQAAGFVADLCMGGGRIGCSQRVSAAVLGFLHDLNLADMDSAGKRLYGVPSFGVNGEEYAAVSGTFSPRVCGMRTLLQRIANFSRSNGSVGAMQDPGAFGRLLGAVLRLVALDTRLCADSSISSLQLADQATDDRVDGVDGATGWFSIFSGSGILRVMLALLRACEPIAQWELDCNAKRLSAFTCLTAWRQLLGAELCASSLSSGANSGDEGNSMLCEIMTELMEGMAIRDVGPGSGPGARSGVPFAGRYEKLFAIDSGRVAGESVLLCIAKLYEDALCSSASSSVPASVPVAAPAGDQAGDDQLEGAEMQASAVAAFTSASAPVKLVSAGEMASLLSSLMRVIVGPLCQRADAEPTRAALYAAAVFMLKYLELVAGSEEHDEGTLGSHRNAPDSVAALVTRALSTRVVTSVRSEEGMSTSAIEALMATAAQDAAAAAFPATRAAALSCVAMFLKWDTEAPVLRMDLQPAAAPQSRALRALEAQGRLRQVVSSVFAEHDAPALIARACSVGDVGITQSGTQTQQHFVSAQDVRSTQVLFVAQNGLSVLQAVADMQGGARVLAEANVFELLAALAGQVAARTQLILPSVTRLQNEEQGTMMMDTAQLDSHYTLAAAAGASGVIDEKRAQLASSIASICASVLISGFASVAPAIVPLNSKGPFGTAVTAAPSASLPSRIVLGKVLCVVDAGCALLADTIANVGSRNLQFVQAAGDVCSILACLPGSDASDFAVHDSGMIGGGSGDEALGIRFVRSVHALRVAAARVLWKLVPGARERVPLAVALSGARVGDSSGGAFSGALSCGAARVIPHTPREARRSSILHPSGGSVFEHDIARTRLHALRSLLGGIKSPVAQVLSFFDPVLILEADRHLEQTDPQTPRQYLGRNPPLADVLQCALVAHVELRRYAEQAARLRALAEQQRAELGFVVGSGSGLGNGLSASRLAPQQLAELRTFCAEEYGLSLNSAAGSASSSAGVLSSCFDRSAHDAADLMRTCVTCLEHALLILREYCRAAVHEHGAEHIVSMSGSHAPRRRGEAGETKDRLEQLHGVFGHAGEKAAEFLIDARSVLLPFFSHLDELADSAYSVGVDLAFTRQMTRQIRTLISTP</sequence>
<dbReference type="Proteomes" id="UP000324585">
    <property type="component" value="Unassembled WGS sequence"/>
</dbReference>
<keyword evidence="6" id="KW-1185">Reference proteome</keyword>
<keyword evidence="3" id="KW-0813">Transport</keyword>
<evidence type="ECO:0000256" key="2">
    <source>
        <dbReference type="ARBA" id="ARBA00005892"/>
    </source>
</evidence>
<name>A0A5J4Z9F5_PORPP</name>
<reference evidence="6" key="1">
    <citation type="journal article" date="2019" name="Nat. Commun.">
        <title>Expansion of phycobilisome linker gene families in mesophilic red algae.</title>
        <authorList>
            <person name="Lee J."/>
            <person name="Kim D."/>
            <person name="Bhattacharya D."/>
            <person name="Yoon H.S."/>
        </authorList>
    </citation>
    <scope>NUCLEOTIDE SEQUENCE [LARGE SCALE GENOMIC DNA]</scope>
    <source>
        <strain evidence="6">CCMP 1328</strain>
    </source>
</reference>
<protein>
    <submittedName>
        <fullName evidence="5">Uncharacterized protein</fullName>
    </submittedName>
</protein>
<dbReference type="GO" id="GO:0005643">
    <property type="term" value="C:nuclear pore"/>
    <property type="evidence" value="ECO:0007669"/>
    <property type="project" value="InterPro"/>
</dbReference>
<dbReference type="PANTHER" id="PTHR31344:SF0">
    <property type="entry name" value="NUCLEAR PORE COMPLEX PROTEIN NUP205"/>
    <property type="match status" value="1"/>
</dbReference>
<comment type="caution">
    <text evidence="5">The sequence shown here is derived from an EMBL/GenBank/DDBJ whole genome shotgun (WGS) entry which is preliminary data.</text>
</comment>
<proteinExistence type="inferred from homology"/>
<gene>
    <name evidence="5" type="ORF">FVE85_7550</name>
</gene>
<keyword evidence="4" id="KW-0539">Nucleus</keyword>
<evidence type="ECO:0000313" key="6">
    <source>
        <dbReference type="Proteomes" id="UP000324585"/>
    </source>
</evidence>